<dbReference type="InterPro" id="IPR010499">
    <property type="entry name" value="AraC_E-bd"/>
</dbReference>
<dbReference type="AlphaFoldDB" id="A0A1H4V009"/>
<dbReference type="InterPro" id="IPR018060">
    <property type="entry name" value="HTH_AraC"/>
</dbReference>
<dbReference type="PROSITE" id="PS01124">
    <property type="entry name" value="HTH_ARAC_FAMILY_2"/>
    <property type="match status" value="1"/>
</dbReference>
<evidence type="ECO:0000313" key="5">
    <source>
        <dbReference type="EMBL" id="SEC74337.1"/>
    </source>
</evidence>
<feature type="domain" description="HTH araC/xylS-type" evidence="4">
    <location>
        <begin position="17"/>
        <end position="115"/>
    </location>
</feature>
<dbReference type="SMART" id="SM00871">
    <property type="entry name" value="AraC_E_bind"/>
    <property type="match status" value="1"/>
</dbReference>
<dbReference type="Gene3D" id="3.20.80.10">
    <property type="entry name" value="Regulatory factor, effector binding domain"/>
    <property type="match status" value="1"/>
</dbReference>
<dbReference type="InterPro" id="IPR020449">
    <property type="entry name" value="Tscrpt_reg_AraC-type_HTH"/>
</dbReference>
<proteinExistence type="predicted"/>
<name>A0A1H4V009_9FLAO</name>
<dbReference type="Proteomes" id="UP000183038">
    <property type="component" value="Unassembled WGS sequence"/>
</dbReference>
<dbReference type="EMBL" id="FNTB01000001">
    <property type="protein sequence ID" value="SEC74337.1"/>
    <property type="molecule type" value="Genomic_DNA"/>
</dbReference>
<dbReference type="GO" id="GO:0043565">
    <property type="term" value="F:sequence-specific DNA binding"/>
    <property type="evidence" value="ECO:0007669"/>
    <property type="project" value="InterPro"/>
</dbReference>
<dbReference type="PANTHER" id="PTHR40055:SF2">
    <property type="entry name" value="DNA GYRASE INHIBITOR"/>
    <property type="match status" value="1"/>
</dbReference>
<evidence type="ECO:0000256" key="1">
    <source>
        <dbReference type="ARBA" id="ARBA00023015"/>
    </source>
</evidence>
<keyword evidence="1" id="KW-0805">Transcription regulation</keyword>
<dbReference type="InterPro" id="IPR050908">
    <property type="entry name" value="SmbC-like"/>
</dbReference>
<dbReference type="SUPFAM" id="SSF46689">
    <property type="entry name" value="Homeodomain-like"/>
    <property type="match status" value="2"/>
</dbReference>
<dbReference type="SMART" id="SM00342">
    <property type="entry name" value="HTH_ARAC"/>
    <property type="match status" value="1"/>
</dbReference>
<sequence>MTKTNEQIQADYKNRINRVFEFIDENLESDLSLKTVSEIAFFSPFHFHRVFKFVTGETLNGYVTRRRIEKSASDLLHKNITATDIAHKYGFSDNSSYSRAFKKYFRISPTEFKKQNPNRHSKIRQLESKNGQEYPDYEKYICIINILKKWTEMNAKIEIKETPELTLAGVTHIGVNGIENAFEKLTKWAIPKGLLKKSEAKMGRIFYDSFKVTAPDKVRISIFLTTNEPFETDGEINKLTINKGKCIVGRFEITPNEFEKSWTSLFIWMNENGYKKSDENPFEIYHNDYREHPENKFIVDLYIPVK</sequence>
<dbReference type="Pfam" id="PF12833">
    <property type="entry name" value="HTH_18"/>
    <property type="match status" value="1"/>
</dbReference>
<dbReference type="OrthoDB" id="9816011at2"/>
<dbReference type="PRINTS" id="PR00032">
    <property type="entry name" value="HTHARAC"/>
</dbReference>
<evidence type="ECO:0000256" key="3">
    <source>
        <dbReference type="ARBA" id="ARBA00023163"/>
    </source>
</evidence>
<keyword evidence="3" id="KW-0804">Transcription</keyword>
<dbReference type="RefSeq" id="WP_074674614.1">
    <property type="nucleotide sequence ID" value="NZ_FNTB01000001.1"/>
</dbReference>
<dbReference type="InterPro" id="IPR029442">
    <property type="entry name" value="GyrI-like"/>
</dbReference>
<evidence type="ECO:0000256" key="2">
    <source>
        <dbReference type="ARBA" id="ARBA00023125"/>
    </source>
</evidence>
<evidence type="ECO:0000313" key="6">
    <source>
        <dbReference type="Proteomes" id="UP000183038"/>
    </source>
</evidence>
<keyword evidence="2" id="KW-0238">DNA-binding</keyword>
<organism evidence="5 6">
    <name type="scientific">Maribacter dokdonensis</name>
    <dbReference type="NCBI Taxonomy" id="320912"/>
    <lineage>
        <taxon>Bacteria</taxon>
        <taxon>Pseudomonadati</taxon>
        <taxon>Bacteroidota</taxon>
        <taxon>Flavobacteriia</taxon>
        <taxon>Flavobacteriales</taxon>
        <taxon>Flavobacteriaceae</taxon>
        <taxon>Maribacter</taxon>
    </lineage>
</organism>
<accession>A0A1H4V009</accession>
<dbReference type="InterPro" id="IPR009057">
    <property type="entry name" value="Homeodomain-like_sf"/>
</dbReference>
<dbReference type="GO" id="GO:0003700">
    <property type="term" value="F:DNA-binding transcription factor activity"/>
    <property type="evidence" value="ECO:0007669"/>
    <property type="project" value="InterPro"/>
</dbReference>
<dbReference type="Pfam" id="PF06445">
    <property type="entry name" value="GyrI-like"/>
    <property type="match status" value="1"/>
</dbReference>
<dbReference type="InterPro" id="IPR011256">
    <property type="entry name" value="Reg_factor_effector_dom_sf"/>
</dbReference>
<reference evidence="5 6" key="1">
    <citation type="submission" date="2016-10" db="EMBL/GenBank/DDBJ databases">
        <authorList>
            <person name="de Groot N.N."/>
        </authorList>
    </citation>
    <scope>NUCLEOTIDE SEQUENCE [LARGE SCALE GENOMIC DNA]</scope>
    <source>
        <strain evidence="5 6">MAR_2009_71</strain>
    </source>
</reference>
<gene>
    <name evidence="5" type="ORF">SAMN05192540_3968</name>
</gene>
<protein>
    <submittedName>
        <fullName evidence="5">Transcriptional regulator, AraC family</fullName>
    </submittedName>
</protein>
<dbReference type="Gene3D" id="1.10.10.60">
    <property type="entry name" value="Homeodomain-like"/>
    <property type="match status" value="2"/>
</dbReference>
<dbReference type="SUPFAM" id="SSF55136">
    <property type="entry name" value="Probable bacterial effector-binding domain"/>
    <property type="match status" value="1"/>
</dbReference>
<dbReference type="PANTHER" id="PTHR40055">
    <property type="entry name" value="TRANSCRIPTIONAL REGULATOR YGIV-RELATED"/>
    <property type="match status" value="1"/>
</dbReference>
<evidence type="ECO:0000259" key="4">
    <source>
        <dbReference type="PROSITE" id="PS01124"/>
    </source>
</evidence>